<proteinExistence type="predicted"/>
<comment type="caution">
    <text evidence="2">The sequence shown here is derived from an EMBL/GenBank/DDBJ whole genome shotgun (WGS) entry which is preliminary data.</text>
</comment>
<sequence length="68" mass="7162">MAIVKSSVPQSGPVADADSTAHHEATVQNGEIETNAFNCFNLLIHECFITATVATQSVLLHLASQPAN</sequence>
<evidence type="ECO:0000313" key="2">
    <source>
        <dbReference type="EMBL" id="VEL17533.1"/>
    </source>
</evidence>
<reference evidence="2" key="1">
    <citation type="submission" date="2018-11" db="EMBL/GenBank/DDBJ databases">
        <authorList>
            <consortium name="Pathogen Informatics"/>
        </authorList>
    </citation>
    <scope>NUCLEOTIDE SEQUENCE</scope>
</reference>
<evidence type="ECO:0000256" key="1">
    <source>
        <dbReference type="SAM" id="MobiDB-lite"/>
    </source>
</evidence>
<gene>
    <name evidence="2" type="ORF">PXEA_LOCUS10973</name>
</gene>
<dbReference type="EMBL" id="CAAALY010033041">
    <property type="protein sequence ID" value="VEL17533.1"/>
    <property type="molecule type" value="Genomic_DNA"/>
</dbReference>
<protein>
    <submittedName>
        <fullName evidence="2">Uncharacterized protein</fullName>
    </submittedName>
</protein>
<dbReference type="Proteomes" id="UP000784294">
    <property type="component" value="Unassembled WGS sequence"/>
</dbReference>
<evidence type="ECO:0000313" key="3">
    <source>
        <dbReference type="Proteomes" id="UP000784294"/>
    </source>
</evidence>
<feature type="region of interest" description="Disordered" evidence="1">
    <location>
        <begin position="1"/>
        <end position="28"/>
    </location>
</feature>
<keyword evidence="3" id="KW-1185">Reference proteome</keyword>
<name>A0A448WQD7_9PLAT</name>
<organism evidence="2 3">
    <name type="scientific">Protopolystoma xenopodis</name>
    <dbReference type="NCBI Taxonomy" id="117903"/>
    <lineage>
        <taxon>Eukaryota</taxon>
        <taxon>Metazoa</taxon>
        <taxon>Spiralia</taxon>
        <taxon>Lophotrochozoa</taxon>
        <taxon>Platyhelminthes</taxon>
        <taxon>Monogenea</taxon>
        <taxon>Polyopisthocotylea</taxon>
        <taxon>Polystomatidea</taxon>
        <taxon>Polystomatidae</taxon>
        <taxon>Protopolystoma</taxon>
    </lineage>
</organism>
<accession>A0A448WQD7</accession>
<dbReference type="AlphaFoldDB" id="A0A448WQD7"/>